<dbReference type="InterPro" id="IPR016177">
    <property type="entry name" value="DNA-bd_dom_sf"/>
</dbReference>
<dbReference type="InterPro" id="IPR001471">
    <property type="entry name" value="AP2/ERF_dom"/>
</dbReference>
<organism evidence="9 10">
    <name type="scientific">Arabis alpina</name>
    <name type="common">Alpine rock-cress</name>
    <dbReference type="NCBI Taxonomy" id="50452"/>
    <lineage>
        <taxon>Eukaryota</taxon>
        <taxon>Viridiplantae</taxon>
        <taxon>Streptophyta</taxon>
        <taxon>Embryophyta</taxon>
        <taxon>Tracheophyta</taxon>
        <taxon>Spermatophyta</taxon>
        <taxon>Magnoliopsida</taxon>
        <taxon>eudicotyledons</taxon>
        <taxon>Gunneridae</taxon>
        <taxon>Pentapetalae</taxon>
        <taxon>rosids</taxon>
        <taxon>malvids</taxon>
        <taxon>Brassicales</taxon>
        <taxon>Brassicaceae</taxon>
        <taxon>Arabideae</taxon>
        <taxon>Arabis</taxon>
    </lineage>
</organism>
<protein>
    <recommendedName>
        <fullName evidence="8">AP2/ERF domain-containing protein</fullName>
    </recommendedName>
</protein>
<dbReference type="GO" id="GO:0003700">
    <property type="term" value="F:DNA-binding transcription factor activity"/>
    <property type="evidence" value="ECO:0007669"/>
    <property type="project" value="InterPro"/>
</dbReference>
<evidence type="ECO:0000256" key="2">
    <source>
        <dbReference type="ARBA" id="ARBA00022745"/>
    </source>
</evidence>
<dbReference type="CDD" id="cd00018">
    <property type="entry name" value="AP2"/>
    <property type="match status" value="1"/>
</dbReference>
<dbReference type="OrthoDB" id="2020802at2759"/>
<sequence>MNLELKFVLLLFRINRSMNGADVRKKKMSSGYKGIRSRVWLGTFNSTEEAAKAYDLEAKRTRGAKAKLNFYCSLSLLPFRNVSRSFKSPRCAVDSPYGGNVPVFPRTRVWDPYKRLGIRLYASKEEIWASRNFLSWRKEVSPIVLITNKIVSRRNNIVAFDFSFFSLVLSCFH</sequence>
<keyword evidence="10" id="KW-1185">Reference proteome</keyword>
<dbReference type="SUPFAM" id="SSF54171">
    <property type="entry name" value="DNA-binding domain"/>
    <property type="match status" value="1"/>
</dbReference>
<evidence type="ECO:0000256" key="6">
    <source>
        <dbReference type="ARBA" id="ARBA00023242"/>
    </source>
</evidence>
<evidence type="ECO:0000256" key="5">
    <source>
        <dbReference type="ARBA" id="ARBA00023163"/>
    </source>
</evidence>
<evidence type="ECO:0000313" key="9">
    <source>
        <dbReference type="EMBL" id="KFK31601.1"/>
    </source>
</evidence>
<proteinExistence type="inferred from homology"/>
<keyword evidence="4" id="KW-0238">DNA-binding</keyword>
<dbReference type="PANTHER" id="PTHR31677:SF157">
    <property type="entry name" value="AP2_ERF DOMAIN-CONTAINING PROTEIN"/>
    <property type="match status" value="1"/>
</dbReference>
<comment type="similarity">
    <text evidence="7">Belongs to the AP2/ERF transcription factor family. ERF subfamily.</text>
</comment>
<dbReference type="EMBL" id="CM002874">
    <property type="protein sequence ID" value="KFK31601.1"/>
    <property type="molecule type" value="Genomic_DNA"/>
</dbReference>
<evidence type="ECO:0000256" key="3">
    <source>
        <dbReference type="ARBA" id="ARBA00023015"/>
    </source>
</evidence>
<evidence type="ECO:0000313" key="10">
    <source>
        <dbReference type="Proteomes" id="UP000029120"/>
    </source>
</evidence>
<evidence type="ECO:0000256" key="7">
    <source>
        <dbReference type="ARBA" id="ARBA00024343"/>
    </source>
</evidence>
<keyword evidence="2" id="KW-0936">Ethylene signaling pathway</keyword>
<evidence type="ECO:0000256" key="1">
    <source>
        <dbReference type="ARBA" id="ARBA00004123"/>
    </source>
</evidence>
<gene>
    <name evidence="9" type="ordered locus">AALP_Aa6g134200</name>
</gene>
<accession>A0A087GNZ9</accession>
<dbReference type="InterPro" id="IPR036955">
    <property type="entry name" value="AP2/ERF_dom_sf"/>
</dbReference>
<dbReference type="GO" id="GO:0005634">
    <property type="term" value="C:nucleus"/>
    <property type="evidence" value="ECO:0007669"/>
    <property type="project" value="UniProtKB-SubCell"/>
</dbReference>
<dbReference type="AlphaFoldDB" id="A0A087GNZ9"/>
<dbReference type="GO" id="GO:0003677">
    <property type="term" value="F:DNA binding"/>
    <property type="evidence" value="ECO:0007669"/>
    <property type="project" value="UniProtKB-KW"/>
</dbReference>
<dbReference type="GO" id="GO:0009873">
    <property type="term" value="P:ethylene-activated signaling pathway"/>
    <property type="evidence" value="ECO:0007669"/>
    <property type="project" value="UniProtKB-KW"/>
</dbReference>
<evidence type="ECO:0000256" key="4">
    <source>
        <dbReference type="ARBA" id="ARBA00023125"/>
    </source>
</evidence>
<keyword evidence="3" id="KW-0805">Transcription regulation</keyword>
<reference evidence="10" key="1">
    <citation type="journal article" date="2015" name="Nat. Plants">
        <title>Genome expansion of Arabis alpina linked with retrotransposition and reduced symmetric DNA methylation.</title>
        <authorList>
            <person name="Willing E.M."/>
            <person name="Rawat V."/>
            <person name="Mandakova T."/>
            <person name="Maumus F."/>
            <person name="James G.V."/>
            <person name="Nordstroem K.J."/>
            <person name="Becker C."/>
            <person name="Warthmann N."/>
            <person name="Chica C."/>
            <person name="Szarzynska B."/>
            <person name="Zytnicki M."/>
            <person name="Albani M.C."/>
            <person name="Kiefer C."/>
            <person name="Bergonzi S."/>
            <person name="Castaings L."/>
            <person name="Mateos J.L."/>
            <person name="Berns M.C."/>
            <person name="Bujdoso N."/>
            <person name="Piofczyk T."/>
            <person name="de Lorenzo L."/>
            <person name="Barrero-Sicilia C."/>
            <person name="Mateos I."/>
            <person name="Piednoel M."/>
            <person name="Hagmann J."/>
            <person name="Chen-Min-Tao R."/>
            <person name="Iglesias-Fernandez R."/>
            <person name="Schuster S.C."/>
            <person name="Alonso-Blanco C."/>
            <person name="Roudier F."/>
            <person name="Carbonero P."/>
            <person name="Paz-Ares J."/>
            <person name="Davis S.J."/>
            <person name="Pecinka A."/>
            <person name="Quesneville H."/>
            <person name="Colot V."/>
            <person name="Lysak M.A."/>
            <person name="Weigel D."/>
            <person name="Coupland G."/>
            <person name="Schneeberger K."/>
        </authorList>
    </citation>
    <scope>NUCLEOTIDE SEQUENCE [LARGE SCALE GENOMIC DNA]</scope>
    <source>
        <strain evidence="10">cv. Pajares</strain>
    </source>
</reference>
<comment type="subcellular location">
    <subcellularLocation>
        <location evidence="1">Nucleus</location>
    </subcellularLocation>
</comment>
<name>A0A087GNZ9_ARAAL</name>
<keyword evidence="6" id="KW-0539">Nucleus</keyword>
<dbReference type="Gene3D" id="3.30.730.10">
    <property type="entry name" value="AP2/ERF domain"/>
    <property type="match status" value="1"/>
</dbReference>
<dbReference type="PANTHER" id="PTHR31677">
    <property type="entry name" value="AP2 DOMAIN CLASS TRANSCRIPTION FACTOR"/>
    <property type="match status" value="1"/>
</dbReference>
<dbReference type="Proteomes" id="UP000029120">
    <property type="component" value="Chromosome 6"/>
</dbReference>
<feature type="domain" description="AP2/ERF" evidence="8">
    <location>
        <begin position="17"/>
        <end position="71"/>
    </location>
</feature>
<dbReference type="PROSITE" id="PS51032">
    <property type="entry name" value="AP2_ERF"/>
    <property type="match status" value="1"/>
</dbReference>
<keyword evidence="5" id="KW-0804">Transcription</keyword>
<dbReference type="SMART" id="SM00380">
    <property type="entry name" value="AP2"/>
    <property type="match status" value="1"/>
</dbReference>
<evidence type="ECO:0000259" key="8">
    <source>
        <dbReference type="PROSITE" id="PS51032"/>
    </source>
</evidence>
<dbReference type="Gramene" id="KFK31601">
    <property type="protein sequence ID" value="KFK31601"/>
    <property type="gene ID" value="AALP_AA6G134200"/>
</dbReference>